<dbReference type="InterPro" id="IPR011527">
    <property type="entry name" value="ABC1_TM_dom"/>
</dbReference>
<dbReference type="InterPro" id="IPR036322">
    <property type="entry name" value="WD40_repeat_dom_sf"/>
</dbReference>
<feature type="transmembrane region" description="Helical" evidence="9">
    <location>
        <begin position="385"/>
        <end position="409"/>
    </location>
</feature>
<protein>
    <recommendedName>
        <fullName evidence="10">ABC transmembrane type-1 domain-containing protein</fullName>
    </recommendedName>
</protein>
<dbReference type="GO" id="GO:1990757">
    <property type="term" value="F:ubiquitin ligase activator activity"/>
    <property type="evidence" value="ECO:0007669"/>
    <property type="project" value="TreeGrafter"/>
</dbReference>
<accession>G0QTM9</accession>
<keyword evidence="7" id="KW-0131">Cell cycle</keyword>
<dbReference type="InterPro" id="IPR056150">
    <property type="entry name" value="WD40_CDC20-Fz"/>
</dbReference>
<evidence type="ECO:0000256" key="3">
    <source>
        <dbReference type="ARBA" id="ARBA00022692"/>
    </source>
</evidence>
<evidence type="ECO:0000256" key="8">
    <source>
        <dbReference type="PROSITE-ProRule" id="PRU00221"/>
    </source>
</evidence>
<organism evidence="11 12">
    <name type="scientific">Ichthyophthirius multifiliis</name>
    <name type="common">White spot disease agent</name>
    <name type="synonym">Ich</name>
    <dbReference type="NCBI Taxonomy" id="5932"/>
    <lineage>
        <taxon>Eukaryota</taxon>
        <taxon>Sar</taxon>
        <taxon>Alveolata</taxon>
        <taxon>Ciliophora</taxon>
        <taxon>Intramacronucleata</taxon>
        <taxon>Oligohymenophorea</taxon>
        <taxon>Hymenostomatida</taxon>
        <taxon>Ophryoglenina</taxon>
        <taxon>Ichthyophthirius</taxon>
    </lineage>
</organism>
<dbReference type="Pfam" id="PF24807">
    <property type="entry name" value="WD40_CDC20-Fz"/>
    <property type="match status" value="1"/>
</dbReference>
<dbReference type="GO" id="GO:0140359">
    <property type="term" value="F:ABC-type transporter activity"/>
    <property type="evidence" value="ECO:0007669"/>
    <property type="project" value="InterPro"/>
</dbReference>
<dbReference type="InParanoid" id="G0QTM9"/>
<keyword evidence="4" id="KW-0677">Repeat</keyword>
<evidence type="ECO:0000313" key="12">
    <source>
        <dbReference type="Proteomes" id="UP000008983"/>
    </source>
</evidence>
<evidence type="ECO:0000256" key="4">
    <source>
        <dbReference type="ARBA" id="ARBA00022737"/>
    </source>
</evidence>
<dbReference type="Gene3D" id="1.20.1560.10">
    <property type="entry name" value="ABC transporter type 1, transmembrane domain"/>
    <property type="match status" value="1"/>
</dbReference>
<dbReference type="eggNOG" id="KOG0305">
    <property type="taxonomic scope" value="Eukaryota"/>
</dbReference>
<dbReference type="PROSITE" id="PS50929">
    <property type="entry name" value="ABC_TM1F"/>
    <property type="match status" value="1"/>
</dbReference>
<keyword evidence="3 9" id="KW-0812">Transmembrane</keyword>
<dbReference type="InterPro" id="IPR036640">
    <property type="entry name" value="ABC1_TM_sf"/>
</dbReference>
<dbReference type="GO" id="GO:0016020">
    <property type="term" value="C:membrane"/>
    <property type="evidence" value="ECO:0007669"/>
    <property type="project" value="InterPro"/>
</dbReference>
<feature type="domain" description="ABC transmembrane type-1" evidence="10">
    <location>
        <begin position="321"/>
        <end position="512"/>
    </location>
</feature>
<keyword evidence="6 9" id="KW-0472">Membrane</keyword>
<feature type="repeat" description="WD" evidence="8">
    <location>
        <begin position="180"/>
        <end position="224"/>
    </location>
</feature>
<dbReference type="Pfam" id="PF00664">
    <property type="entry name" value="ABC_membrane"/>
    <property type="match status" value="1"/>
</dbReference>
<dbReference type="PROSITE" id="PS00678">
    <property type="entry name" value="WD_REPEATS_1"/>
    <property type="match status" value="1"/>
</dbReference>
<dbReference type="SMART" id="SM00320">
    <property type="entry name" value="WD40"/>
    <property type="match status" value="5"/>
</dbReference>
<dbReference type="GO" id="GO:1905786">
    <property type="term" value="P:positive regulation of anaphase-promoting complex-dependent catabolic process"/>
    <property type="evidence" value="ECO:0007669"/>
    <property type="project" value="TreeGrafter"/>
</dbReference>
<feature type="repeat" description="WD" evidence="8">
    <location>
        <begin position="268"/>
        <end position="301"/>
    </location>
</feature>
<dbReference type="PROSITE" id="PS50082">
    <property type="entry name" value="WD_REPEATS_2"/>
    <property type="match status" value="4"/>
</dbReference>
<gene>
    <name evidence="11" type="ORF">IMG5_110000</name>
</gene>
<dbReference type="GO" id="GO:0010997">
    <property type="term" value="F:anaphase-promoting complex binding"/>
    <property type="evidence" value="ECO:0007669"/>
    <property type="project" value="InterPro"/>
</dbReference>
<evidence type="ECO:0000256" key="5">
    <source>
        <dbReference type="ARBA" id="ARBA00022989"/>
    </source>
</evidence>
<evidence type="ECO:0000256" key="9">
    <source>
        <dbReference type="SAM" id="Phobius"/>
    </source>
</evidence>
<dbReference type="InterPro" id="IPR015943">
    <property type="entry name" value="WD40/YVTN_repeat-like_dom_sf"/>
</dbReference>
<dbReference type="InterPro" id="IPR033010">
    <property type="entry name" value="Cdc20/Fizzy"/>
</dbReference>
<dbReference type="OrthoDB" id="285077at2759"/>
<evidence type="ECO:0000256" key="6">
    <source>
        <dbReference type="ARBA" id="ARBA00023136"/>
    </source>
</evidence>
<dbReference type="GO" id="GO:0031145">
    <property type="term" value="P:anaphase-promoting complex-dependent catabolic process"/>
    <property type="evidence" value="ECO:0007669"/>
    <property type="project" value="TreeGrafter"/>
</dbReference>
<evidence type="ECO:0000313" key="11">
    <source>
        <dbReference type="EMBL" id="EGR31429.1"/>
    </source>
</evidence>
<dbReference type="Proteomes" id="UP000008983">
    <property type="component" value="Unassembled WGS sequence"/>
</dbReference>
<dbReference type="AlphaFoldDB" id="G0QTM9"/>
<dbReference type="PROSITE" id="PS50294">
    <property type="entry name" value="WD_REPEATS_REGION"/>
    <property type="match status" value="2"/>
</dbReference>
<dbReference type="STRING" id="857967.G0QTM9"/>
<proteinExistence type="inferred from homology"/>
<dbReference type="Gene3D" id="2.130.10.10">
    <property type="entry name" value="YVTN repeat-like/Quinoprotein amine dehydrogenase"/>
    <property type="match status" value="1"/>
</dbReference>
<evidence type="ECO:0000256" key="2">
    <source>
        <dbReference type="ARBA" id="ARBA00022574"/>
    </source>
</evidence>
<feature type="repeat" description="WD" evidence="8">
    <location>
        <begin position="98"/>
        <end position="137"/>
    </location>
</feature>
<reference evidence="11 12" key="1">
    <citation type="submission" date="2011-07" db="EMBL/GenBank/DDBJ databases">
        <authorList>
            <person name="Coyne R."/>
            <person name="Brami D."/>
            <person name="Johnson J."/>
            <person name="Hostetler J."/>
            <person name="Hannick L."/>
            <person name="Clark T."/>
            <person name="Cassidy-Hanley D."/>
            <person name="Inman J."/>
        </authorList>
    </citation>
    <scope>NUCLEOTIDE SEQUENCE [LARGE SCALE GENOMIC DNA]</scope>
    <source>
        <strain evidence="11 12">G5</strain>
    </source>
</reference>
<feature type="transmembrane region" description="Helical" evidence="9">
    <location>
        <begin position="416"/>
        <end position="440"/>
    </location>
</feature>
<dbReference type="PANTHER" id="PTHR19918:SF1">
    <property type="entry name" value="FIZZY-RELATED PROTEIN HOMOLOG"/>
    <property type="match status" value="1"/>
</dbReference>
<evidence type="ECO:0000256" key="7">
    <source>
        <dbReference type="ARBA" id="ARBA00023306"/>
    </source>
</evidence>
<keyword evidence="2 8" id="KW-0853">WD repeat</keyword>
<dbReference type="InterPro" id="IPR019775">
    <property type="entry name" value="WD40_repeat_CS"/>
</dbReference>
<dbReference type="CDD" id="cd00200">
    <property type="entry name" value="WD40"/>
    <property type="match status" value="1"/>
</dbReference>
<name>G0QTM9_ICHMU</name>
<keyword evidence="12" id="KW-1185">Reference proteome</keyword>
<evidence type="ECO:0000259" key="10">
    <source>
        <dbReference type="PROSITE" id="PS50929"/>
    </source>
</evidence>
<dbReference type="EMBL" id="GL983866">
    <property type="protein sequence ID" value="EGR31429.1"/>
    <property type="molecule type" value="Genomic_DNA"/>
</dbReference>
<dbReference type="GeneID" id="14907568"/>
<comment type="similarity">
    <text evidence="1">Belongs to the WD repeat CDC20/Fizzy family.</text>
</comment>
<dbReference type="InterPro" id="IPR001680">
    <property type="entry name" value="WD40_rpt"/>
</dbReference>
<dbReference type="GO" id="GO:0005680">
    <property type="term" value="C:anaphase-promoting complex"/>
    <property type="evidence" value="ECO:0007669"/>
    <property type="project" value="TreeGrafter"/>
</dbReference>
<feature type="repeat" description="WD" evidence="8">
    <location>
        <begin position="138"/>
        <end position="179"/>
    </location>
</feature>
<keyword evidence="5 9" id="KW-1133">Transmembrane helix</keyword>
<dbReference type="SUPFAM" id="SSF50978">
    <property type="entry name" value="WD40 repeat-like"/>
    <property type="match status" value="1"/>
</dbReference>
<dbReference type="PANTHER" id="PTHR19918">
    <property type="entry name" value="CELL DIVISION CYCLE 20 CDC20 FIZZY -RELATED"/>
    <property type="match status" value="1"/>
</dbReference>
<dbReference type="RefSeq" id="XP_004034915.1">
    <property type="nucleotide sequence ID" value="XM_004034867.1"/>
</dbReference>
<dbReference type="SUPFAM" id="SSF90123">
    <property type="entry name" value="ABC transporter transmembrane region"/>
    <property type="match status" value="1"/>
</dbReference>
<dbReference type="GO" id="GO:0005524">
    <property type="term" value="F:ATP binding"/>
    <property type="evidence" value="ECO:0007669"/>
    <property type="project" value="InterPro"/>
</dbReference>
<sequence>MNLNKQYLILNAPGLSGDFYTNVLEWSAQNLIIVGLNNYVYTWSPQKRNTNNIIQDLTSSTNIQAISCNWDGHLLAAADEVGEIKIYDLAKQAIFQQYKAHENKIGAIAWNNNLITTACKDSSIKIRDIRQKADIQTLNFHKDQVCGIKWSCDGNNLASGGNDNKLYVYNLKMNKRTSSLKSHVGAVKALAWSPHNQNILVSGGGNKDQTLKFWNIQTNQLIKSIHTGSQICNMHYSKNFNEIVTTHGFQLNQISLWNANDYSQITTLYGHSERVLYLAASPDQEDIVTGSADETLRFWKIFPSLPKIDINNQQSKLNPLWLNQKWGSSISVTLQYLLFKKALRTQVFTGNQAQQQTKNNKNQEKDQNVPDINNLMTVDVSECLYFYWGFVSFIVSFIKVIIILCILYYKMGNSMFLGLYVLIGSFAANLASTFMTLFMYQKIYQKKDGRVSLSKDVIEGIKSIKYLGWEQIFEKKIMNLRFQEFKFISGSKLFEGVEFNNSMFLRQLLFLGNQIILQELFRGLWGMQ</sequence>
<evidence type="ECO:0000256" key="1">
    <source>
        <dbReference type="ARBA" id="ARBA00006445"/>
    </source>
</evidence>